<dbReference type="EMBL" id="CP068393">
    <property type="protein sequence ID" value="QUC66395.1"/>
    <property type="molecule type" value="Genomic_DNA"/>
</dbReference>
<sequence>MKRDMENLNLRDTFKATPDKCRDALMTAARSVREEEPVRRITVRAVLITACIILATMAIAIAATKTLGWGDFFEIFYGDTDAVTKEAQEIMDNTKQQTFTVGPVAFTVQSLFADEQEAMASTLVTTADGSRAIIVMDYFYEDTLSNNDEFGEMLAKLYGVDPETTWIDVAKKLNCPLYSVGARLHMQDPYDVGGGMYDVMYDEEGRLVYFSTSGIVYPDNESVAAQEVLELPAQLSLWVEEVDLETGDTKDIGDALVDVMIPMSLQSEPVEYQIPEDYVIFGLHLDSVKAAKTAAGVYLYLDFTDQGHMQYRKDYIRPVWTDENGNEYPDGINMSHSIDTDQSPQVCITSMISADSIPERIRFQLADEEKGDDGVPPVTLELKK</sequence>
<accession>A0AC61MV89</accession>
<evidence type="ECO:0000313" key="2">
    <source>
        <dbReference type="Proteomes" id="UP000682782"/>
    </source>
</evidence>
<organism evidence="1 2">
    <name type="scientific">Aristaeella hokkaidonensis</name>
    <dbReference type="NCBI Taxonomy" id="3046382"/>
    <lineage>
        <taxon>Bacteria</taxon>
        <taxon>Bacillati</taxon>
        <taxon>Bacillota</taxon>
        <taxon>Clostridia</taxon>
        <taxon>Eubacteriales</taxon>
        <taxon>Aristaeellaceae</taxon>
        <taxon>Aristaeella</taxon>
    </lineage>
</organism>
<gene>
    <name evidence="1" type="ORF">JYE49_11060</name>
</gene>
<keyword evidence="2" id="KW-1185">Reference proteome</keyword>
<dbReference type="Proteomes" id="UP000682782">
    <property type="component" value="Chromosome"/>
</dbReference>
<proteinExistence type="predicted"/>
<reference evidence="1" key="1">
    <citation type="submission" date="2021-01" db="EMBL/GenBank/DDBJ databases">
        <title>Complete genome sequence of Clostridiales bacterium R-7.</title>
        <authorList>
            <person name="Mahoney-Kurpe S.C."/>
            <person name="Palevich N."/>
            <person name="Koike S."/>
            <person name="Moon C.D."/>
            <person name="Attwood G.T."/>
        </authorList>
    </citation>
    <scope>NUCLEOTIDE SEQUENCE</scope>
    <source>
        <strain evidence="1">R-7</strain>
    </source>
</reference>
<evidence type="ECO:0000313" key="1">
    <source>
        <dbReference type="EMBL" id="QUC66395.1"/>
    </source>
</evidence>
<protein>
    <submittedName>
        <fullName evidence="1">Uncharacterized protein</fullName>
    </submittedName>
</protein>
<name>A0AC61MV89_9FIRM</name>